<evidence type="ECO:0000256" key="2">
    <source>
        <dbReference type="SAM" id="Phobius"/>
    </source>
</evidence>
<protein>
    <submittedName>
        <fullName evidence="3">Uncharacterized protein</fullName>
    </submittedName>
</protein>
<organism evidence="3 4">
    <name type="scientific">Rubus argutus</name>
    <name type="common">Southern blackberry</name>
    <dbReference type="NCBI Taxonomy" id="59490"/>
    <lineage>
        <taxon>Eukaryota</taxon>
        <taxon>Viridiplantae</taxon>
        <taxon>Streptophyta</taxon>
        <taxon>Embryophyta</taxon>
        <taxon>Tracheophyta</taxon>
        <taxon>Spermatophyta</taxon>
        <taxon>Magnoliopsida</taxon>
        <taxon>eudicotyledons</taxon>
        <taxon>Gunneridae</taxon>
        <taxon>Pentapetalae</taxon>
        <taxon>rosids</taxon>
        <taxon>fabids</taxon>
        <taxon>Rosales</taxon>
        <taxon>Rosaceae</taxon>
        <taxon>Rosoideae</taxon>
        <taxon>Rosoideae incertae sedis</taxon>
        <taxon>Rubus</taxon>
    </lineage>
</organism>
<dbReference type="InterPro" id="IPR002528">
    <property type="entry name" value="MATE_fam"/>
</dbReference>
<dbReference type="GO" id="GO:0042910">
    <property type="term" value="F:xenobiotic transmembrane transporter activity"/>
    <property type="evidence" value="ECO:0007669"/>
    <property type="project" value="InterPro"/>
</dbReference>
<feature type="transmembrane region" description="Helical" evidence="2">
    <location>
        <begin position="15"/>
        <end position="36"/>
    </location>
</feature>
<sequence length="295" mass="32211">MNFPITKFLQSQSKIMVMAVIAVVVLIFHTVFSWLLMLKLGWGFGGCGVGAQRVVVDHSVCAAGLDCFRNLWSGVDWVLLEGLQSLWSFIKLSLASAVMICLEVWYFMALILFAGYLKNAEICVDGLSICMNILGWTVMVSLGMNAAISVRVSNELGGGHPRTAKFSLVVAVITSFFVGALVVQLTPLLASCIVINNIQPVLSGVAIGAGWQAVVAYVNIACYYIVGVPLGLLFGYYFDWGVEGIWSGMLIGTIIQTGVLFTMVYRTNWNKEASIAEDRIRKWGGESDNPQDKEN</sequence>
<evidence type="ECO:0000313" key="3">
    <source>
        <dbReference type="EMBL" id="KAK9934566.1"/>
    </source>
</evidence>
<dbReference type="Proteomes" id="UP001457282">
    <property type="component" value="Unassembled WGS sequence"/>
</dbReference>
<dbReference type="EMBL" id="JBEDUW010000004">
    <property type="protein sequence ID" value="KAK9934566.1"/>
    <property type="molecule type" value="Genomic_DNA"/>
</dbReference>
<dbReference type="GO" id="GO:0016020">
    <property type="term" value="C:membrane"/>
    <property type="evidence" value="ECO:0007669"/>
    <property type="project" value="InterPro"/>
</dbReference>
<keyword evidence="2" id="KW-1133">Transmembrane helix</keyword>
<evidence type="ECO:0000313" key="4">
    <source>
        <dbReference type="Proteomes" id="UP001457282"/>
    </source>
</evidence>
<dbReference type="Pfam" id="PF01554">
    <property type="entry name" value="MatE"/>
    <property type="match status" value="1"/>
</dbReference>
<dbReference type="AlphaFoldDB" id="A0AAW1XED9"/>
<dbReference type="GO" id="GO:0015297">
    <property type="term" value="F:antiporter activity"/>
    <property type="evidence" value="ECO:0007669"/>
    <property type="project" value="InterPro"/>
</dbReference>
<accession>A0AAW1XED9</accession>
<dbReference type="PANTHER" id="PTHR11206">
    <property type="entry name" value="MULTIDRUG RESISTANCE PROTEIN"/>
    <property type="match status" value="1"/>
</dbReference>
<proteinExistence type="inferred from homology"/>
<feature type="transmembrane region" description="Helical" evidence="2">
    <location>
        <begin position="244"/>
        <end position="265"/>
    </location>
</feature>
<comment type="similarity">
    <text evidence="1">Belongs to the multi antimicrobial extrusion (MATE) (TC 2.A.66.1) family.</text>
</comment>
<feature type="transmembrane region" description="Helical" evidence="2">
    <location>
        <begin position="94"/>
        <end position="117"/>
    </location>
</feature>
<reference evidence="3 4" key="1">
    <citation type="journal article" date="2023" name="G3 (Bethesda)">
        <title>A chromosome-length genome assembly and annotation of blackberry (Rubus argutus, cv. 'Hillquist').</title>
        <authorList>
            <person name="Bruna T."/>
            <person name="Aryal R."/>
            <person name="Dudchenko O."/>
            <person name="Sargent D.J."/>
            <person name="Mead D."/>
            <person name="Buti M."/>
            <person name="Cavallini A."/>
            <person name="Hytonen T."/>
            <person name="Andres J."/>
            <person name="Pham M."/>
            <person name="Weisz D."/>
            <person name="Mascagni F."/>
            <person name="Usai G."/>
            <person name="Natali L."/>
            <person name="Bassil N."/>
            <person name="Fernandez G.E."/>
            <person name="Lomsadze A."/>
            <person name="Armour M."/>
            <person name="Olukolu B."/>
            <person name="Poorten T."/>
            <person name="Britton C."/>
            <person name="Davik J."/>
            <person name="Ashrafi H."/>
            <person name="Aiden E.L."/>
            <person name="Borodovsky M."/>
            <person name="Worthington M."/>
        </authorList>
    </citation>
    <scope>NUCLEOTIDE SEQUENCE [LARGE SCALE GENOMIC DNA]</scope>
    <source>
        <strain evidence="3">PI 553951</strain>
    </source>
</reference>
<evidence type="ECO:0000256" key="1">
    <source>
        <dbReference type="ARBA" id="ARBA00010199"/>
    </source>
</evidence>
<name>A0AAW1XED9_RUBAR</name>
<gene>
    <name evidence="3" type="ORF">M0R45_021703</name>
</gene>
<feature type="transmembrane region" description="Helical" evidence="2">
    <location>
        <begin position="168"/>
        <end position="195"/>
    </location>
</feature>
<keyword evidence="2" id="KW-0472">Membrane</keyword>
<keyword evidence="4" id="KW-1185">Reference proteome</keyword>
<feature type="transmembrane region" description="Helical" evidence="2">
    <location>
        <begin position="129"/>
        <end position="148"/>
    </location>
</feature>
<feature type="transmembrane region" description="Helical" evidence="2">
    <location>
        <begin position="216"/>
        <end position="238"/>
    </location>
</feature>
<keyword evidence="2" id="KW-0812">Transmembrane</keyword>
<comment type="caution">
    <text evidence="3">The sequence shown here is derived from an EMBL/GenBank/DDBJ whole genome shotgun (WGS) entry which is preliminary data.</text>
</comment>